<feature type="region of interest" description="Disordered" evidence="1">
    <location>
        <begin position="1"/>
        <end position="28"/>
    </location>
</feature>
<sequence>MEAQNRDRNPKCGALGQSKGKRIRHGQRPIGGGKHCRVCVRGWCQGGKILALRAGALEPLSFVRNSNVLADLAKGNGRSPSRHPIGAVQNEDGENMEEQETGEGESVIGIGLEHGSRSEEDKTAESETDESDYEDVVGINEQEICRKYAGRYFIQRKGRTNSIIGLGSIMGLGCGKATLGRMMKGM</sequence>
<organism evidence="2 3">
    <name type="scientific">Stylosanthes scabra</name>
    <dbReference type="NCBI Taxonomy" id="79078"/>
    <lineage>
        <taxon>Eukaryota</taxon>
        <taxon>Viridiplantae</taxon>
        <taxon>Streptophyta</taxon>
        <taxon>Embryophyta</taxon>
        <taxon>Tracheophyta</taxon>
        <taxon>Spermatophyta</taxon>
        <taxon>Magnoliopsida</taxon>
        <taxon>eudicotyledons</taxon>
        <taxon>Gunneridae</taxon>
        <taxon>Pentapetalae</taxon>
        <taxon>rosids</taxon>
        <taxon>fabids</taxon>
        <taxon>Fabales</taxon>
        <taxon>Fabaceae</taxon>
        <taxon>Papilionoideae</taxon>
        <taxon>50 kb inversion clade</taxon>
        <taxon>dalbergioids sensu lato</taxon>
        <taxon>Dalbergieae</taxon>
        <taxon>Pterocarpus clade</taxon>
        <taxon>Stylosanthes</taxon>
    </lineage>
</organism>
<proteinExistence type="predicted"/>
<keyword evidence="3" id="KW-1185">Reference proteome</keyword>
<reference evidence="2 3" key="1">
    <citation type="journal article" date="2023" name="Plants (Basel)">
        <title>Bridging the Gap: Combining Genomics and Transcriptomics Approaches to Understand Stylosanthes scabra, an Orphan Legume from the Brazilian Caatinga.</title>
        <authorList>
            <person name="Ferreira-Neto J.R.C."/>
            <person name="da Silva M.D."/>
            <person name="Binneck E."/>
            <person name="de Melo N.F."/>
            <person name="da Silva R.H."/>
            <person name="de Melo A.L.T.M."/>
            <person name="Pandolfi V."/>
            <person name="Bustamante F.O."/>
            <person name="Brasileiro-Vidal A.C."/>
            <person name="Benko-Iseppon A.M."/>
        </authorList>
    </citation>
    <scope>NUCLEOTIDE SEQUENCE [LARGE SCALE GENOMIC DNA]</scope>
    <source>
        <tissue evidence="2">Leaves</tissue>
    </source>
</reference>
<dbReference type="Proteomes" id="UP001341840">
    <property type="component" value="Unassembled WGS sequence"/>
</dbReference>
<accession>A0ABU6SQU6</accession>
<name>A0ABU6SQU6_9FABA</name>
<protein>
    <submittedName>
        <fullName evidence="2">Uncharacterized protein</fullName>
    </submittedName>
</protein>
<dbReference type="EMBL" id="JASCZI010061369">
    <property type="protein sequence ID" value="MED6138554.1"/>
    <property type="molecule type" value="Genomic_DNA"/>
</dbReference>
<feature type="compositionally biased region" description="Basic and acidic residues" evidence="1">
    <location>
        <begin position="114"/>
        <end position="125"/>
    </location>
</feature>
<comment type="caution">
    <text evidence="2">The sequence shown here is derived from an EMBL/GenBank/DDBJ whole genome shotgun (WGS) entry which is preliminary data.</text>
</comment>
<evidence type="ECO:0000256" key="1">
    <source>
        <dbReference type="SAM" id="MobiDB-lite"/>
    </source>
</evidence>
<feature type="compositionally biased region" description="Basic and acidic residues" evidence="1">
    <location>
        <begin position="1"/>
        <end position="10"/>
    </location>
</feature>
<gene>
    <name evidence="2" type="ORF">PIB30_075237</name>
</gene>
<evidence type="ECO:0000313" key="2">
    <source>
        <dbReference type="EMBL" id="MED6138554.1"/>
    </source>
</evidence>
<feature type="region of interest" description="Disordered" evidence="1">
    <location>
        <begin position="73"/>
        <end position="131"/>
    </location>
</feature>
<feature type="compositionally biased region" description="Acidic residues" evidence="1">
    <location>
        <begin position="91"/>
        <end position="103"/>
    </location>
</feature>
<evidence type="ECO:0000313" key="3">
    <source>
        <dbReference type="Proteomes" id="UP001341840"/>
    </source>
</evidence>